<evidence type="ECO:0000313" key="2">
    <source>
        <dbReference type="Proteomes" id="UP001175211"/>
    </source>
</evidence>
<gene>
    <name evidence="1" type="ORF">EV420DRAFT_605977</name>
</gene>
<dbReference type="GeneID" id="85366325"/>
<proteinExistence type="predicted"/>
<comment type="caution">
    <text evidence="1">The sequence shown here is derived from an EMBL/GenBank/DDBJ whole genome shotgun (WGS) entry which is preliminary data.</text>
</comment>
<name>A0AA39K4J4_ARMTA</name>
<evidence type="ECO:0000313" key="1">
    <source>
        <dbReference type="EMBL" id="KAK0454227.1"/>
    </source>
</evidence>
<dbReference type="RefSeq" id="XP_060328615.1">
    <property type="nucleotide sequence ID" value="XM_060482777.1"/>
</dbReference>
<keyword evidence="2" id="KW-1185">Reference proteome</keyword>
<protein>
    <submittedName>
        <fullName evidence="1">Uncharacterized protein</fullName>
    </submittedName>
</protein>
<dbReference type="AlphaFoldDB" id="A0AA39K4J4"/>
<dbReference type="EMBL" id="JAUEPS010000027">
    <property type="protein sequence ID" value="KAK0454227.1"/>
    <property type="molecule type" value="Genomic_DNA"/>
</dbReference>
<reference evidence="1" key="1">
    <citation type="submission" date="2023-06" db="EMBL/GenBank/DDBJ databases">
        <authorList>
            <consortium name="Lawrence Berkeley National Laboratory"/>
            <person name="Ahrendt S."/>
            <person name="Sahu N."/>
            <person name="Indic B."/>
            <person name="Wong-Bajracharya J."/>
            <person name="Merenyi Z."/>
            <person name="Ke H.-M."/>
            <person name="Monk M."/>
            <person name="Kocsube S."/>
            <person name="Drula E."/>
            <person name="Lipzen A."/>
            <person name="Balint B."/>
            <person name="Henrissat B."/>
            <person name="Andreopoulos B."/>
            <person name="Martin F.M."/>
            <person name="Harder C.B."/>
            <person name="Rigling D."/>
            <person name="Ford K.L."/>
            <person name="Foster G.D."/>
            <person name="Pangilinan J."/>
            <person name="Papanicolaou A."/>
            <person name="Barry K."/>
            <person name="LaButti K."/>
            <person name="Viragh M."/>
            <person name="Koriabine M."/>
            <person name="Yan M."/>
            <person name="Riley R."/>
            <person name="Champramary S."/>
            <person name="Plett K.L."/>
            <person name="Tsai I.J."/>
            <person name="Slot J."/>
            <person name="Sipos G."/>
            <person name="Plett J."/>
            <person name="Nagy L.G."/>
            <person name="Grigoriev I.V."/>
        </authorList>
    </citation>
    <scope>NUCLEOTIDE SEQUENCE</scope>
    <source>
        <strain evidence="1">CCBAS 213</strain>
    </source>
</reference>
<sequence>MSLHSESTPSRTCNDVSILPDVYSVPFKASPVPLSHGRIKDLLRCNDPLVEAEKMALHLLVDEAPATLANLDQQIFEMRQTLDSLIQKRQVVESDFDDAKTILHSIRSMPPDVLKEIFAHCVPNWDEMISESPGPGCD</sequence>
<dbReference type="Proteomes" id="UP001175211">
    <property type="component" value="Unassembled WGS sequence"/>
</dbReference>
<accession>A0AA39K4J4</accession>
<organism evidence="1 2">
    <name type="scientific">Armillaria tabescens</name>
    <name type="common">Ringless honey mushroom</name>
    <name type="synonym">Agaricus tabescens</name>
    <dbReference type="NCBI Taxonomy" id="1929756"/>
    <lineage>
        <taxon>Eukaryota</taxon>
        <taxon>Fungi</taxon>
        <taxon>Dikarya</taxon>
        <taxon>Basidiomycota</taxon>
        <taxon>Agaricomycotina</taxon>
        <taxon>Agaricomycetes</taxon>
        <taxon>Agaricomycetidae</taxon>
        <taxon>Agaricales</taxon>
        <taxon>Marasmiineae</taxon>
        <taxon>Physalacriaceae</taxon>
        <taxon>Desarmillaria</taxon>
    </lineage>
</organism>